<feature type="compositionally biased region" description="Basic and acidic residues" evidence="1">
    <location>
        <begin position="48"/>
        <end position="67"/>
    </location>
</feature>
<name>A0A4Z2IBU0_9TELE</name>
<feature type="compositionally biased region" description="Polar residues" evidence="1">
    <location>
        <begin position="103"/>
        <end position="113"/>
    </location>
</feature>
<comment type="caution">
    <text evidence="2">The sequence shown here is derived from an EMBL/GenBank/DDBJ whole genome shotgun (WGS) entry which is preliminary data.</text>
</comment>
<dbReference type="Proteomes" id="UP000314294">
    <property type="component" value="Unassembled WGS sequence"/>
</dbReference>
<accession>A0A4Z2IBU0</accession>
<reference evidence="2 3" key="1">
    <citation type="submission" date="2019-03" db="EMBL/GenBank/DDBJ databases">
        <title>First draft genome of Liparis tanakae, snailfish: a comprehensive survey of snailfish specific genes.</title>
        <authorList>
            <person name="Kim W."/>
            <person name="Song I."/>
            <person name="Jeong J.-H."/>
            <person name="Kim D."/>
            <person name="Kim S."/>
            <person name="Ryu S."/>
            <person name="Song J.Y."/>
            <person name="Lee S.K."/>
        </authorList>
    </citation>
    <scope>NUCLEOTIDE SEQUENCE [LARGE SCALE GENOMIC DNA]</scope>
    <source>
        <tissue evidence="2">Muscle</tissue>
    </source>
</reference>
<dbReference type="AlphaFoldDB" id="A0A4Z2IBU0"/>
<sequence length="136" mass="15135">MPNLVICKGFSWFLRHAFGLGLRPVTHCRPPEDRLAGTGASVPPAPRRPTESHRKEPRDDNTRRAGDYRTCTRRTALTCSTRPPVRSPGPRSWPDSGHRQLSEGLQQSPSSTVLTAQTRLPPLATRWRCSAITGQE</sequence>
<keyword evidence="3" id="KW-1185">Reference proteome</keyword>
<dbReference type="EMBL" id="SRLO01000103">
    <property type="protein sequence ID" value="TNN75509.1"/>
    <property type="molecule type" value="Genomic_DNA"/>
</dbReference>
<feature type="region of interest" description="Disordered" evidence="1">
    <location>
        <begin position="30"/>
        <end position="113"/>
    </location>
</feature>
<gene>
    <name evidence="2" type="ORF">EYF80_014321</name>
</gene>
<organism evidence="2 3">
    <name type="scientific">Liparis tanakae</name>
    <name type="common">Tanaka's snailfish</name>
    <dbReference type="NCBI Taxonomy" id="230148"/>
    <lineage>
        <taxon>Eukaryota</taxon>
        <taxon>Metazoa</taxon>
        <taxon>Chordata</taxon>
        <taxon>Craniata</taxon>
        <taxon>Vertebrata</taxon>
        <taxon>Euteleostomi</taxon>
        <taxon>Actinopterygii</taxon>
        <taxon>Neopterygii</taxon>
        <taxon>Teleostei</taxon>
        <taxon>Neoteleostei</taxon>
        <taxon>Acanthomorphata</taxon>
        <taxon>Eupercaria</taxon>
        <taxon>Perciformes</taxon>
        <taxon>Cottioidei</taxon>
        <taxon>Cottales</taxon>
        <taxon>Liparidae</taxon>
        <taxon>Liparis</taxon>
    </lineage>
</organism>
<evidence type="ECO:0000256" key="1">
    <source>
        <dbReference type="SAM" id="MobiDB-lite"/>
    </source>
</evidence>
<evidence type="ECO:0000313" key="3">
    <source>
        <dbReference type="Proteomes" id="UP000314294"/>
    </source>
</evidence>
<protein>
    <submittedName>
        <fullName evidence="2">Uncharacterized protein</fullName>
    </submittedName>
</protein>
<proteinExistence type="predicted"/>
<evidence type="ECO:0000313" key="2">
    <source>
        <dbReference type="EMBL" id="TNN75509.1"/>
    </source>
</evidence>